<sequence length="90" mass="10524">MNSIWFPWKYLSLGTATHREHSKIKDLANGYADPNIRNDFLKNSILRNLTTFKAVFIFFEPFMDNFGRMVCGIVLLKGLIHRKHRCYMGG</sequence>
<reference evidence="1" key="1">
    <citation type="submission" date="2020-08" db="EMBL/GenBank/DDBJ databases">
        <title>Multicomponent nature underlies the extraordinary mechanical properties of spider dragline silk.</title>
        <authorList>
            <person name="Kono N."/>
            <person name="Nakamura H."/>
            <person name="Mori M."/>
            <person name="Yoshida Y."/>
            <person name="Ohtoshi R."/>
            <person name="Malay A.D."/>
            <person name="Moran D.A.P."/>
            <person name="Tomita M."/>
            <person name="Numata K."/>
            <person name="Arakawa K."/>
        </authorList>
    </citation>
    <scope>NUCLEOTIDE SEQUENCE</scope>
</reference>
<evidence type="ECO:0000313" key="2">
    <source>
        <dbReference type="Proteomes" id="UP000886998"/>
    </source>
</evidence>
<keyword evidence="2" id="KW-1185">Reference proteome</keyword>
<dbReference type="AlphaFoldDB" id="A0A8X6YFP6"/>
<dbReference type="EMBL" id="BMAV01018830">
    <property type="protein sequence ID" value="GFY71453.1"/>
    <property type="molecule type" value="Genomic_DNA"/>
</dbReference>
<organism evidence="1 2">
    <name type="scientific">Trichonephila inaurata madagascariensis</name>
    <dbReference type="NCBI Taxonomy" id="2747483"/>
    <lineage>
        <taxon>Eukaryota</taxon>
        <taxon>Metazoa</taxon>
        <taxon>Ecdysozoa</taxon>
        <taxon>Arthropoda</taxon>
        <taxon>Chelicerata</taxon>
        <taxon>Arachnida</taxon>
        <taxon>Araneae</taxon>
        <taxon>Araneomorphae</taxon>
        <taxon>Entelegynae</taxon>
        <taxon>Araneoidea</taxon>
        <taxon>Nephilidae</taxon>
        <taxon>Trichonephila</taxon>
        <taxon>Trichonephila inaurata</taxon>
    </lineage>
</organism>
<accession>A0A8X6YFP6</accession>
<proteinExistence type="predicted"/>
<gene>
    <name evidence="1" type="ORF">TNIN_131671</name>
</gene>
<comment type="caution">
    <text evidence="1">The sequence shown here is derived from an EMBL/GenBank/DDBJ whole genome shotgun (WGS) entry which is preliminary data.</text>
</comment>
<name>A0A8X6YFP6_9ARAC</name>
<protein>
    <submittedName>
        <fullName evidence="1">Uncharacterized protein</fullName>
    </submittedName>
</protein>
<evidence type="ECO:0000313" key="1">
    <source>
        <dbReference type="EMBL" id="GFY71453.1"/>
    </source>
</evidence>
<dbReference type="Proteomes" id="UP000886998">
    <property type="component" value="Unassembled WGS sequence"/>
</dbReference>